<comment type="function">
    <text evidence="8">Nucleotidyltransferase involved in the post-translational modification of proteins. It can catalyze the addition of adenosine monophosphate (AMP) or uridine monophosphate (UMP) to a protein, resulting in modifications known as AMPylation and UMPylation.</text>
</comment>
<dbReference type="PANTHER" id="PTHR32057:SF14">
    <property type="entry name" value="PROTEIN ADENYLYLTRANSFERASE SELO, MITOCHONDRIAL"/>
    <property type="match status" value="1"/>
</dbReference>
<comment type="catalytic activity">
    <reaction evidence="8">
        <text>L-tyrosyl-[protein] + UTP = O-(5'-uridylyl)-L-tyrosyl-[protein] + diphosphate</text>
        <dbReference type="Rhea" id="RHEA:83887"/>
        <dbReference type="Rhea" id="RHEA-COMP:10136"/>
        <dbReference type="Rhea" id="RHEA-COMP:20238"/>
        <dbReference type="ChEBI" id="CHEBI:33019"/>
        <dbReference type="ChEBI" id="CHEBI:46398"/>
        <dbReference type="ChEBI" id="CHEBI:46858"/>
        <dbReference type="ChEBI" id="CHEBI:90602"/>
    </reaction>
</comment>
<organism evidence="9 10">
    <name type="scientific">Corynebacterium pilosum</name>
    <dbReference type="NCBI Taxonomy" id="35756"/>
    <lineage>
        <taxon>Bacteria</taxon>
        <taxon>Bacillati</taxon>
        <taxon>Actinomycetota</taxon>
        <taxon>Actinomycetes</taxon>
        <taxon>Mycobacteriales</taxon>
        <taxon>Corynebacteriaceae</taxon>
        <taxon>Corynebacterium</taxon>
    </lineage>
</organism>
<dbReference type="InterPro" id="IPR003846">
    <property type="entry name" value="SelO"/>
</dbReference>
<dbReference type="EMBL" id="UFXQ01000001">
    <property type="protein sequence ID" value="STC68097.1"/>
    <property type="molecule type" value="Genomic_DNA"/>
</dbReference>
<evidence type="ECO:0000256" key="1">
    <source>
        <dbReference type="ARBA" id="ARBA00009747"/>
    </source>
</evidence>
<feature type="binding site" evidence="8">
    <location>
        <position position="172"/>
    </location>
    <ligand>
        <name>ATP</name>
        <dbReference type="ChEBI" id="CHEBI:30616"/>
    </ligand>
</feature>
<keyword evidence="6 8" id="KW-0067">ATP-binding</keyword>
<keyword evidence="7 8" id="KW-0460">Magnesium</keyword>
<sequence length="395" mass="43033">MAYPNLHHSFADALPELAIATEAATPPAPKLVVLNDELARDLKLDPEWLRSDEGVSWLCGAGGGHATGYAGHQFGQFSGILGDGRALLLGDRGGWEIQTKGSGRTPFSRGYSDGKGALGPMLREYLISEFMHAIGVPTTRALAAVTTGEQIRRERGLENGAILVRAAKSHLRVGSFELAATQSDDLVARMIEFAGFASARELLETVTRRQFDLVAQWMRIGFVHGVMNTDNTTISGETIDYGPCAFTEKFDLSAVYSSIDTQGRYAFGNQPDIMAWNLTVLARALGDHLDEHATQDLFDQLPTVWEEAQNKHMPQIDELARADDITTFNREHHGGPLFIPRNQMLANALVSAEAGEFGPYFLLLGAVTDPFNPEAGPEWLAQPEGPLDFTTFCGT</sequence>
<evidence type="ECO:0000313" key="9">
    <source>
        <dbReference type="EMBL" id="STC68097.1"/>
    </source>
</evidence>
<keyword evidence="4 8" id="KW-0479">Metal-binding</keyword>
<evidence type="ECO:0000256" key="8">
    <source>
        <dbReference type="HAMAP-Rule" id="MF_00692"/>
    </source>
</evidence>
<comment type="catalytic activity">
    <reaction evidence="8">
        <text>L-seryl-[protein] + UTP = O-(5'-uridylyl)-L-seryl-[protein] + diphosphate</text>
        <dbReference type="Rhea" id="RHEA:64604"/>
        <dbReference type="Rhea" id="RHEA-COMP:9863"/>
        <dbReference type="Rhea" id="RHEA-COMP:16635"/>
        <dbReference type="ChEBI" id="CHEBI:29999"/>
        <dbReference type="ChEBI" id="CHEBI:33019"/>
        <dbReference type="ChEBI" id="CHEBI:46398"/>
        <dbReference type="ChEBI" id="CHEBI:156051"/>
    </reaction>
</comment>
<feature type="binding site" evidence="8">
    <location>
        <position position="165"/>
    </location>
    <ligand>
        <name>ATP</name>
        <dbReference type="ChEBI" id="CHEBI:30616"/>
    </ligand>
</feature>
<name>A0A376CIR9_9CORY</name>
<dbReference type="Proteomes" id="UP000254467">
    <property type="component" value="Unassembled WGS sequence"/>
</dbReference>
<protein>
    <recommendedName>
        <fullName evidence="8">Protein nucleotidyltransferase YdiU</fullName>
        <ecNumber evidence="8">2.7.7.-</ecNumber>
    </recommendedName>
    <alternativeName>
        <fullName evidence="8">Protein adenylyltransferase YdiU</fullName>
        <ecNumber evidence="8">2.7.7.108</ecNumber>
    </alternativeName>
    <alternativeName>
        <fullName evidence="8">Protein uridylyltransferase YdiU</fullName>
        <ecNumber evidence="8">2.7.7.-</ecNumber>
    </alternativeName>
</protein>
<comment type="catalytic activity">
    <reaction evidence="8">
        <text>L-seryl-[protein] + ATP = 3-O-(5'-adenylyl)-L-seryl-[protein] + diphosphate</text>
        <dbReference type="Rhea" id="RHEA:58120"/>
        <dbReference type="Rhea" id="RHEA-COMP:9863"/>
        <dbReference type="Rhea" id="RHEA-COMP:15073"/>
        <dbReference type="ChEBI" id="CHEBI:29999"/>
        <dbReference type="ChEBI" id="CHEBI:30616"/>
        <dbReference type="ChEBI" id="CHEBI:33019"/>
        <dbReference type="ChEBI" id="CHEBI:142516"/>
        <dbReference type="EC" id="2.7.7.108"/>
    </reaction>
</comment>
<dbReference type="HAMAP" id="MF_00692">
    <property type="entry name" value="SelO"/>
    <property type="match status" value="1"/>
</dbReference>
<feature type="binding site" evidence="8">
    <location>
        <position position="84"/>
    </location>
    <ligand>
        <name>ATP</name>
        <dbReference type="ChEBI" id="CHEBI:30616"/>
    </ligand>
</feature>
<feature type="binding site" evidence="8">
    <location>
        <position position="85"/>
    </location>
    <ligand>
        <name>ATP</name>
        <dbReference type="ChEBI" id="CHEBI:30616"/>
    </ligand>
</feature>
<keyword evidence="10" id="KW-1185">Reference proteome</keyword>
<dbReference type="AlphaFoldDB" id="A0A376CIR9"/>
<feature type="binding site" evidence="8">
    <location>
        <position position="240"/>
    </location>
    <ligand>
        <name>Mg(2+)</name>
        <dbReference type="ChEBI" id="CHEBI:18420"/>
    </ligand>
</feature>
<accession>A0A376CIR9</accession>
<evidence type="ECO:0000313" key="10">
    <source>
        <dbReference type="Proteomes" id="UP000254467"/>
    </source>
</evidence>
<feature type="binding site" evidence="8">
    <location>
        <position position="231"/>
    </location>
    <ligand>
        <name>Mg(2+)</name>
        <dbReference type="ChEBI" id="CHEBI:18420"/>
    </ligand>
</feature>
<dbReference type="EC" id="2.7.7.108" evidence="8"/>
<comment type="cofactor">
    <cofactor evidence="8">
        <name>Mg(2+)</name>
        <dbReference type="ChEBI" id="CHEBI:18420"/>
    </cofactor>
    <cofactor evidence="8">
        <name>Mn(2+)</name>
        <dbReference type="ChEBI" id="CHEBI:29035"/>
    </cofactor>
</comment>
<feature type="binding site" evidence="8">
    <location>
        <position position="82"/>
    </location>
    <ligand>
        <name>ATP</name>
        <dbReference type="ChEBI" id="CHEBI:30616"/>
    </ligand>
</feature>
<feature type="binding site" evidence="8">
    <location>
        <position position="240"/>
    </location>
    <ligand>
        <name>ATP</name>
        <dbReference type="ChEBI" id="CHEBI:30616"/>
    </ligand>
</feature>
<evidence type="ECO:0000256" key="5">
    <source>
        <dbReference type="ARBA" id="ARBA00022741"/>
    </source>
</evidence>
<dbReference type="RefSeq" id="WP_018580498.1">
    <property type="nucleotide sequence ID" value="NZ_LDYD01000006.1"/>
</dbReference>
<comment type="catalytic activity">
    <reaction evidence="8">
        <text>L-threonyl-[protein] + ATP = 3-O-(5'-adenylyl)-L-threonyl-[protein] + diphosphate</text>
        <dbReference type="Rhea" id="RHEA:54292"/>
        <dbReference type="Rhea" id="RHEA-COMP:11060"/>
        <dbReference type="Rhea" id="RHEA-COMP:13847"/>
        <dbReference type="ChEBI" id="CHEBI:30013"/>
        <dbReference type="ChEBI" id="CHEBI:30616"/>
        <dbReference type="ChEBI" id="CHEBI:33019"/>
        <dbReference type="ChEBI" id="CHEBI:138113"/>
        <dbReference type="EC" id="2.7.7.108"/>
    </reaction>
</comment>
<dbReference type="EC" id="2.7.7.-" evidence="8"/>
<keyword evidence="3 8" id="KW-0548">Nucleotidyltransferase</keyword>
<evidence type="ECO:0000256" key="2">
    <source>
        <dbReference type="ARBA" id="ARBA00022679"/>
    </source>
</evidence>
<keyword evidence="2 8" id="KW-0808">Transferase</keyword>
<evidence type="ECO:0000256" key="4">
    <source>
        <dbReference type="ARBA" id="ARBA00022723"/>
    </source>
</evidence>
<evidence type="ECO:0000256" key="3">
    <source>
        <dbReference type="ARBA" id="ARBA00022695"/>
    </source>
</evidence>
<comment type="similarity">
    <text evidence="1 8">Belongs to the SELO family.</text>
</comment>
<comment type="catalytic activity">
    <reaction evidence="8">
        <text>L-histidyl-[protein] + UTP = N(tele)-(5'-uridylyl)-L-histidyl-[protein] + diphosphate</text>
        <dbReference type="Rhea" id="RHEA:83891"/>
        <dbReference type="Rhea" id="RHEA-COMP:9745"/>
        <dbReference type="Rhea" id="RHEA-COMP:20239"/>
        <dbReference type="ChEBI" id="CHEBI:29979"/>
        <dbReference type="ChEBI" id="CHEBI:33019"/>
        <dbReference type="ChEBI" id="CHEBI:46398"/>
        <dbReference type="ChEBI" id="CHEBI:233474"/>
    </reaction>
</comment>
<dbReference type="OrthoDB" id="9776281at2"/>
<proteinExistence type="inferred from homology"/>
<feature type="binding site" evidence="8">
    <location>
        <position position="100"/>
    </location>
    <ligand>
        <name>ATP</name>
        <dbReference type="ChEBI" id="CHEBI:30616"/>
    </ligand>
</feature>
<dbReference type="PANTHER" id="PTHR32057">
    <property type="entry name" value="PROTEIN ADENYLYLTRANSFERASE SELO, MITOCHONDRIAL"/>
    <property type="match status" value="1"/>
</dbReference>
<comment type="catalytic activity">
    <reaction evidence="8">
        <text>L-tyrosyl-[protein] + ATP = O-(5'-adenylyl)-L-tyrosyl-[protein] + diphosphate</text>
        <dbReference type="Rhea" id="RHEA:54288"/>
        <dbReference type="Rhea" id="RHEA-COMP:10136"/>
        <dbReference type="Rhea" id="RHEA-COMP:13846"/>
        <dbReference type="ChEBI" id="CHEBI:30616"/>
        <dbReference type="ChEBI" id="CHEBI:33019"/>
        <dbReference type="ChEBI" id="CHEBI:46858"/>
        <dbReference type="ChEBI" id="CHEBI:83624"/>
        <dbReference type="EC" id="2.7.7.108"/>
    </reaction>
</comment>
<dbReference type="GO" id="GO:0070733">
    <property type="term" value="F:AMPylase activity"/>
    <property type="evidence" value="ECO:0007669"/>
    <property type="project" value="UniProtKB-EC"/>
</dbReference>
<feature type="binding site" evidence="8">
    <location>
        <position position="113"/>
    </location>
    <ligand>
        <name>ATP</name>
        <dbReference type="ChEBI" id="CHEBI:30616"/>
    </ligand>
</feature>
<feature type="binding site" evidence="8">
    <location>
        <position position="114"/>
    </location>
    <ligand>
        <name>ATP</name>
        <dbReference type="ChEBI" id="CHEBI:30616"/>
    </ligand>
</feature>
<dbReference type="GO" id="GO:0000287">
    <property type="term" value="F:magnesium ion binding"/>
    <property type="evidence" value="ECO:0007669"/>
    <property type="project" value="UniProtKB-UniRule"/>
</dbReference>
<keyword evidence="8" id="KW-0464">Manganese</keyword>
<dbReference type="GO" id="GO:0005524">
    <property type="term" value="F:ATP binding"/>
    <property type="evidence" value="ECO:0007669"/>
    <property type="project" value="UniProtKB-UniRule"/>
</dbReference>
<reference evidence="9 10" key="1">
    <citation type="submission" date="2018-06" db="EMBL/GenBank/DDBJ databases">
        <authorList>
            <consortium name="Pathogen Informatics"/>
            <person name="Doyle S."/>
        </authorList>
    </citation>
    <scope>NUCLEOTIDE SEQUENCE [LARGE SCALE GENOMIC DNA]</scope>
    <source>
        <strain evidence="9 10">NCTC11862</strain>
    </source>
</reference>
<feature type="active site" description="Proton acceptor" evidence="8">
    <location>
        <position position="230"/>
    </location>
</feature>
<dbReference type="Pfam" id="PF02696">
    <property type="entry name" value="SelO"/>
    <property type="match status" value="1"/>
</dbReference>
<evidence type="ECO:0000256" key="6">
    <source>
        <dbReference type="ARBA" id="ARBA00022840"/>
    </source>
</evidence>
<dbReference type="GO" id="GO:0030145">
    <property type="term" value="F:manganese ion binding"/>
    <property type="evidence" value="ECO:0007669"/>
    <property type="project" value="UniProtKB-UniRule"/>
</dbReference>
<gene>
    <name evidence="8" type="primary">ydiU</name>
    <name evidence="8" type="synonym">selO</name>
    <name evidence="9" type="ORF">NCTC11862_00065</name>
</gene>
<dbReference type="STRING" id="35756.GCA_001044155_01313"/>
<evidence type="ECO:0000256" key="7">
    <source>
        <dbReference type="ARBA" id="ARBA00022842"/>
    </source>
</evidence>
<keyword evidence="5 8" id="KW-0547">Nucleotide-binding</keyword>